<gene>
    <name evidence="9" type="ORF">FB547_11582</name>
</gene>
<evidence type="ECO:0000313" key="9">
    <source>
        <dbReference type="EMBL" id="TWD75869.1"/>
    </source>
</evidence>
<evidence type="ECO:0000259" key="8">
    <source>
        <dbReference type="PROSITE" id="PS50928"/>
    </source>
</evidence>
<feature type="transmembrane region" description="Helical" evidence="7">
    <location>
        <begin position="159"/>
        <end position="181"/>
    </location>
</feature>
<dbReference type="CDD" id="cd06261">
    <property type="entry name" value="TM_PBP2"/>
    <property type="match status" value="1"/>
</dbReference>
<dbReference type="OrthoDB" id="8578268at2"/>
<dbReference type="InterPro" id="IPR035906">
    <property type="entry name" value="MetI-like_sf"/>
</dbReference>
<reference evidence="9 10" key="1">
    <citation type="submission" date="2019-06" db="EMBL/GenBank/DDBJ databases">
        <title>Sorghum-associated microbial communities from plants grown in Nebraska, USA.</title>
        <authorList>
            <person name="Schachtman D."/>
        </authorList>
    </citation>
    <scope>NUCLEOTIDE SEQUENCE [LARGE SCALE GENOMIC DNA]</scope>
    <source>
        <strain evidence="9 10">T529</strain>
    </source>
</reference>
<evidence type="ECO:0000256" key="3">
    <source>
        <dbReference type="ARBA" id="ARBA00022475"/>
    </source>
</evidence>
<dbReference type="PROSITE" id="PS50928">
    <property type="entry name" value="ABC_TM1"/>
    <property type="match status" value="1"/>
</dbReference>
<evidence type="ECO:0000256" key="2">
    <source>
        <dbReference type="ARBA" id="ARBA00022448"/>
    </source>
</evidence>
<evidence type="ECO:0000256" key="6">
    <source>
        <dbReference type="ARBA" id="ARBA00023136"/>
    </source>
</evidence>
<dbReference type="InterPro" id="IPR051393">
    <property type="entry name" value="ABC_transporter_permease"/>
</dbReference>
<evidence type="ECO:0000256" key="4">
    <source>
        <dbReference type="ARBA" id="ARBA00022692"/>
    </source>
</evidence>
<feature type="transmembrane region" description="Helical" evidence="7">
    <location>
        <begin position="57"/>
        <end position="79"/>
    </location>
</feature>
<feature type="transmembrane region" description="Helical" evidence="7">
    <location>
        <begin position="230"/>
        <end position="253"/>
    </location>
</feature>
<name>A0A561BAI8_9BURK</name>
<feature type="transmembrane region" description="Helical" evidence="7">
    <location>
        <begin position="119"/>
        <end position="139"/>
    </location>
</feature>
<dbReference type="SUPFAM" id="SSF161098">
    <property type="entry name" value="MetI-like"/>
    <property type="match status" value="1"/>
</dbReference>
<keyword evidence="2 7" id="KW-0813">Transport</keyword>
<dbReference type="RefSeq" id="WP_145747186.1">
    <property type="nucleotide sequence ID" value="NZ_VIVL01000015.1"/>
</dbReference>
<dbReference type="PANTHER" id="PTHR30193:SF45">
    <property type="entry name" value="ABC TRANSPORTER PERMEASE PROTEIN"/>
    <property type="match status" value="1"/>
</dbReference>
<evidence type="ECO:0000256" key="1">
    <source>
        <dbReference type="ARBA" id="ARBA00004651"/>
    </source>
</evidence>
<feature type="transmembrane region" description="Helical" evidence="7">
    <location>
        <begin position="28"/>
        <end position="50"/>
    </location>
</feature>
<comment type="similarity">
    <text evidence="7">Belongs to the binding-protein-dependent transport system permease family.</text>
</comment>
<feature type="transmembrane region" description="Helical" evidence="7">
    <location>
        <begin position="85"/>
        <end position="107"/>
    </location>
</feature>
<keyword evidence="3" id="KW-1003">Cell membrane</keyword>
<keyword evidence="4 7" id="KW-0812">Transmembrane</keyword>
<feature type="domain" description="ABC transmembrane type-1" evidence="8">
    <location>
        <begin position="82"/>
        <end position="290"/>
    </location>
</feature>
<proteinExistence type="inferred from homology"/>
<dbReference type="Gene3D" id="1.10.3720.10">
    <property type="entry name" value="MetI-like"/>
    <property type="match status" value="1"/>
</dbReference>
<sequence>MNAIPYAEAAAVAQADPRPPGFWARFTWFAPAVAVLLAVTLYPTAVVLWLSVHRTRLYEVVEGVGLANYVSVITSPAFLELSLNSLLYVFGALAVVLPLGLASALALQNIARGAAYVRTLLLLPWTLSMGVVGCFWLWLLNPSYGPMSYLMRSMGMEPGLMLGDPSLALVLVILVTAWWSFPYVMVMMSASLQSIPAELYEAIDIDGGGLRARLRHAVWPHIAPTLGSTALALGILYLTLITLILVLTGGGPLGSTATWSFEVFSSAFRSVDLSPSSVISVVVLAVNLFLGYLYTRLTGRVSG</sequence>
<keyword evidence="5 7" id="KW-1133">Transmembrane helix</keyword>
<dbReference type="InterPro" id="IPR000515">
    <property type="entry name" value="MetI-like"/>
</dbReference>
<evidence type="ECO:0000313" key="10">
    <source>
        <dbReference type="Proteomes" id="UP000319722"/>
    </source>
</evidence>
<evidence type="ECO:0000256" key="5">
    <source>
        <dbReference type="ARBA" id="ARBA00022989"/>
    </source>
</evidence>
<accession>A0A561BAI8</accession>
<dbReference type="Proteomes" id="UP000319722">
    <property type="component" value="Unassembled WGS sequence"/>
</dbReference>
<dbReference type="GO" id="GO:0005886">
    <property type="term" value="C:plasma membrane"/>
    <property type="evidence" value="ECO:0007669"/>
    <property type="project" value="UniProtKB-SubCell"/>
</dbReference>
<dbReference type="AlphaFoldDB" id="A0A561BAI8"/>
<dbReference type="EMBL" id="VIVL01000015">
    <property type="protein sequence ID" value="TWD75869.1"/>
    <property type="molecule type" value="Genomic_DNA"/>
</dbReference>
<protein>
    <submittedName>
        <fullName evidence="9">Carbohydrate ABC transporter membrane protein 1 (CUT1 family)</fullName>
    </submittedName>
</protein>
<dbReference type="Pfam" id="PF00528">
    <property type="entry name" value="BPD_transp_1"/>
    <property type="match status" value="1"/>
</dbReference>
<dbReference type="GO" id="GO:0055085">
    <property type="term" value="P:transmembrane transport"/>
    <property type="evidence" value="ECO:0007669"/>
    <property type="project" value="InterPro"/>
</dbReference>
<comment type="subcellular location">
    <subcellularLocation>
        <location evidence="1 7">Cell membrane</location>
        <topology evidence="1 7">Multi-pass membrane protein</topology>
    </subcellularLocation>
</comment>
<organism evidence="9 10">
    <name type="scientific">Variovorax beijingensis</name>
    <dbReference type="NCBI Taxonomy" id="2496117"/>
    <lineage>
        <taxon>Bacteria</taxon>
        <taxon>Pseudomonadati</taxon>
        <taxon>Pseudomonadota</taxon>
        <taxon>Betaproteobacteria</taxon>
        <taxon>Burkholderiales</taxon>
        <taxon>Comamonadaceae</taxon>
        <taxon>Variovorax</taxon>
    </lineage>
</organism>
<comment type="caution">
    <text evidence="9">The sequence shown here is derived from an EMBL/GenBank/DDBJ whole genome shotgun (WGS) entry which is preliminary data.</text>
</comment>
<dbReference type="PANTHER" id="PTHR30193">
    <property type="entry name" value="ABC TRANSPORTER PERMEASE PROTEIN"/>
    <property type="match status" value="1"/>
</dbReference>
<feature type="transmembrane region" description="Helical" evidence="7">
    <location>
        <begin position="273"/>
        <end position="294"/>
    </location>
</feature>
<evidence type="ECO:0000256" key="7">
    <source>
        <dbReference type="RuleBase" id="RU363032"/>
    </source>
</evidence>
<keyword evidence="6 7" id="KW-0472">Membrane</keyword>